<comment type="subunit">
    <text evidence="2">Monomer.</text>
</comment>
<dbReference type="AlphaFoldDB" id="A0A562V1L9"/>
<evidence type="ECO:0000256" key="6">
    <source>
        <dbReference type="ARBA" id="ARBA00041027"/>
    </source>
</evidence>
<evidence type="ECO:0000259" key="13">
    <source>
        <dbReference type="Pfam" id="PF07732"/>
    </source>
</evidence>
<reference evidence="14 15" key="1">
    <citation type="journal article" date="2013" name="Stand. Genomic Sci.">
        <title>Genomic Encyclopedia of Type Strains, Phase I: The one thousand microbial genomes (KMG-I) project.</title>
        <authorList>
            <person name="Kyrpides N.C."/>
            <person name="Woyke T."/>
            <person name="Eisen J.A."/>
            <person name="Garrity G."/>
            <person name="Lilburn T.G."/>
            <person name="Beck B.J."/>
            <person name="Whitman W.B."/>
            <person name="Hugenholtz P."/>
            <person name="Klenk H.P."/>
        </authorList>
    </citation>
    <scope>NUCLEOTIDE SEQUENCE [LARGE SCALE GENOMIC DNA]</scope>
    <source>
        <strain evidence="14 15">DSM 45044</strain>
    </source>
</reference>
<comment type="caution">
    <text evidence="14">The sequence shown here is derived from an EMBL/GenBank/DDBJ whole genome shotgun (WGS) entry which is preliminary data.</text>
</comment>
<dbReference type="Pfam" id="PF07731">
    <property type="entry name" value="Cu-oxidase_2"/>
    <property type="match status" value="1"/>
</dbReference>
<feature type="transmembrane region" description="Helical" evidence="10">
    <location>
        <begin position="14"/>
        <end position="37"/>
    </location>
</feature>
<keyword evidence="10" id="KW-0472">Membrane</keyword>
<dbReference type="PANTHER" id="PTHR48267:SF1">
    <property type="entry name" value="BILIRUBIN OXIDASE"/>
    <property type="match status" value="1"/>
</dbReference>
<dbReference type="GO" id="GO:0016491">
    <property type="term" value="F:oxidoreductase activity"/>
    <property type="evidence" value="ECO:0007669"/>
    <property type="project" value="UniProtKB-KW"/>
</dbReference>
<organism evidence="14 15">
    <name type="scientific">Stackebrandtia albiflava</name>
    <dbReference type="NCBI Taxonomy" id="406432"/>
    <lineage>
        <taxon>Bacteria</taxon>
        <taxon>Bacillati</taxon>
        <taxon>Actinomycetota</taxon>
        <taxon>Actinomycetes</taxon>
        <taxon>Glycomycetales</taxon>
        <taxon>Glycomycetaceae</taxon>
        <taxon>Stackebrandtia</taxon>
    </lineage>
</organism>
<dbReference type="InterPro" id="IPR045087">
    <property type="entry name" value="Cu-oxidase_fam"/>
</dbReference>
<dbReference type="Pfam" id="PF00394">
    <property type="entry name" value="Cu-oxidase"/>
    <property type="match status" value="1"/>
</dbReference>
<dbReference type="RefSeq" id="WP_147138199.1">
    <property type="nucleotide sequence ID" value="NZ_BAABIJ010000002.1"/>
</dbReference>
<dbReference type="InterPro" id="IPR002355">
    <property type="entry name" value="Cu_oxidase_Cu_BS"/>
</dbReference>
<comment type="catalytic activity">
    <reaction evidence="9">
        <text>4 Cu(+) + O2 + 4 H(+) = 4 Cu(2+) + 2 H2O</text>
        <dbReference type="Rhea" id="RHEA:30083"/>
        <dbReference type="ChEBI" id="CHEBI:15377"/>
        <dbReference type="ChEBI" id="CHEBI:15378"/>
        <dbReference type="ChEBI" id="CHEBI:15379"/>
        <dbReference type="ChEBI" id="CHEBI:29036"/>
        <dbReference type="ChEBI" id="CHEBI:49552"/>
        <dbReference type="EC" id="1.16.3.4"/>
    </reaction>
    <physiologicalReaction direction="left-to-right" evidence="9">
        <dbReference type="Rhea" id="RHEA:30084"/>
    </physiologicalReaction>
</comment>
<dbReference type="Proteomes" id="UP000321617">
    <property type="component" value="Unassembled WGS sequence"/>
</dbReference>
<dbReference type="GO" id="GO:0051301">
    <property type="term" value="P:cell division"/>
    <property type="evidence" value="ECO:0007669"/>
    <property type="project" value="UniProtKB-KW"/>
</dbReference>
<dbReference type="PROSITE" id="PS00080">
    <property type="entry name" value="MULTICOPPER_OXIDASE2"/>
    <property type="match status" value="1"/>
</dbReference>
<evidence type="ECO:0000259" key="11">
    <source>
        <dbReference type="Pfam" id="PF00394"/>
    </source>
</evidence>
<protein>
    <recommendedName>
        <fullName evidence="6">Multicopper oxidase CueO</fullName>
        <ecNumber evidence="5">1.16.3.4</ecNumber>
    </recommendedName>
    <alternativeName>
        <fullName evidence="7">Copper efflux oxidase</fullName>
    </alternativeName>
    <alternativeName>
        <fullName evidence="8">Cuprous oxidase</fullName>
    </alternativeName>
</protein>
<dbReference type="CDD" id="cd13867">
    <property type="entry name" value="CuRO_2_CueO_FtsP"/>
    <property type="match status" value="1"/>
</dbReference>
<sequence length="515" mass="56348">MSTSPTPRLTRRRVLGYGLAGVGVLAAGAGGVVGALLHSAKTDTVGEVDFATPLHIPELATGQRDADGRLVFDLQLKEGSRRFLPGESTRTWGFNGDYLGPTLRARRGDHVVVNVRNSLPETSSVHWHGMHLPAAMDGGPHQAVAPTDTWSPEWTVDQPAATLWYHPHPHGATAKHVYRGLAGLFLVDDDAEAALPLPREYGVDDVPVVVQDRAFDGGNQFDDAPHLMSSAGVLGDHLLVNGTYGPYLDVSTRRVRLRLLNGSNARVYQFAFSDDRPLTVIASDGGLLAAPHATRRLQLSPGERAEVIVEFTPGETVVLRSEPPELMGDFFTDRVHGGDDRFDVLEFRAAAELADSPPLPDTLVEVPPLPVDEAVTTRTFELSGFRINKSKMDMSRIDFGVRRDSVEIWEIVNVDASLHNFHVHDVQFQVLSIGGEAPPAELAGWKDTVQVWHGRPVRVAMRFSDFTDPDMPYMYHCHILYHEDSGLMGQFVVLDEGQEVGVVPTDPAAGHHDHD</sequence>
<evidence type="ECO:0000313" key="15">
    <source>
        <dbReference type="Proteomes" id="UP000321617"/>
    </source>
</evidence>
<evidence type="ECO:0000256" key="7">
    <source>
        <dbReference type="ARBA" id="ARBA00042896"/>
    </source>
</evidence>
<evidence type="ECO:0000256" key="9">
    <source>
        <dbReference type="ARBA" id="ARBA00048092"/>
    </source>
</evidence>
<dbReference type="InterPro" id="IPR001117">
    <property type="entry name" value="Cu-oxidase_2nd"/>
</dbReference>
<accession>A0A562V1L9</accession>
<dbReference type="EC" id="1.16.3.4" evidence="5"/>
<comment type="similarity">
    <text evidence="1">Belongs to the multicopper oxidase family.</text>
</comment>
<keyword evidence="4" id="KW-0560">Oxidoreductase</keyword>
<keyword evidence="3" id="KW-0479">Metal-binding</keyword>
<evidence type="ECO:0000256" key="8">
    <source>
        <dbReference type="ARBA" id="ARBA00043090"/>
    </source>
</evidence>
<evidence type="ECO:0000256" key="2">
    <source>
        <dbReference type="ARBA" id="ARBA00011245"/>
    </source>
</evidence>
<gene>
    <name evidence="14" type="ORF">LX16_2424</name>
</gene>
<dbReference type="SUPFAM" id="SSF49503">
    <property type="entry name" value="Cupredoxins"/>
    <property type="match status" value="3"/>
</dbReference>
<dbReference type="GO" id="GO:0005507">
    <property type="term" value="F:copper ion binding"/>
    <property type="evidence" value="ECO:0007669"/>
    <property type="project" value="InterPro"/>
</dbReference>
<keyword evidence="14" id="KW-0131">Cell cycle</keyword>
<evidence type="ECO:0000256" key="3">
    <source>
        <dbReference type="ARBA" id="ARBA00022723"/>
    </source>
</evidence>
<name>A0A562V1L9_9ACTN</name>
<dbReference type="Pfam" id="PF07732">
    <property type="entry name" value="Cu-oxidase_3"/>
    <property type="match status" value="1"/>
</dbReference>
<evidence type="ECO:0000256" key="4">
    <source>
        <dbReference type="ARBA" id="ARBA00023002"/>
    </source>
</evidence>
<dbReference type="CDD" id="cd13890">
    <property type="entry name" value="CuRO_3_CueO_FtsP"/>
    <property type="match status" value="1"/>
</dbReference>
<feature type="domain" description="Plastocyanin-like" evidence="12">
    <location>
        <begin position="369"/>
        <end position="495"/>
    </location>
</feature>
<dbReference type="InterPro" id="IPR006311">
    <property type="entry name" value="TAT_signal"/>
</dbReference>
<dbReference type="PROSITE" id="PS51318">
    <property type="entry name" value="TAT"/>
    <property type="match status" value="1"/>
</dbReference>
<dbReference type="InterPro" id="IPR011706">
    <property type="entry name" value="Cu-oxidase_C"/>
</dbReference>
<dbReference type="Gene3D" id="2.60.40.420">
    <property type="entry name" value="Cupredoxins - blue copper proteins"/>
    <property type="match status" value="3"/>
</dbReference>
<evidence type="ECO:0000259" key="12">
    <source>
        <dbReference type="Pfam" id="PF07731"/>
    </source>
</evidence>
<dbReference type="InterPro" id="IPR011707">
    <property type="entry name" value="Cu-oxidase-like_N"/>
</dbReference>
<keyword evidence="10" id="KW-0812">Transmembrane</keyword>
<dbReference type="EMBL" id="VLLL01000006">
    <property type="protein sequence ID" value="TWJ11697.1"/>
    <property type="molecule type" value="Genomic_DNA"/>
</dbReference>
<dbReference type="CDD" id="cd04232">
    <property type="entry name" value="CuRO_1_CueO_FtsP"/>
    <property type="match status" value="1"/>
</dbReference>
<evidence type="ECO:0000256" key="1">
    <source>
        <dbReference type="ARBA" id="ARBA00010609"/>
    </source>
</evidence>
<dbReference type="OrthoDB" id="345021at2"/>
<feature type="domain" description="Plastocyanin-like" evidence="13">
    <location>
        <begin position="79"/>
        <end position="191"/>
    </location>
</feature>
<evidence type="ECO:0000256" key="10">
    <source>
        <dbReference type="SAM" id="Phobius"/>
    </source>
</evidence>
<keyword evidence="15" id="KW-1185">Reference proteome</keyword>
<feature type="domain" description="Plastocyanin-like" evidence="11">
    <location>
        <begin position="251"/>
        <end position="312"/>
    </location>
</feature>
<keyword evidence="10" id="KW-1133">Transmembrane helix</keyword>
<evidence type="ECO:0000256" key="5">
    <source>
        <dbReference type="ARBA" id="ARBA00038978"/>
    </source>
</evidence>
<dbReference type="PANTHER" id="PTHR48267">
    <property type="entry name" value="CUPREDOXIN SUPERFAMILY PROTEIN"/>
    <property type="match status" value="1"/>
</dbReference>
<proteinExistence type="inferred from homology"/>
<dbReference type="InterPro" id="IPR008972">
    <property type="entry name" value="Cupredoxin"/>
</dbReference>
<evidence type="ECO:0000313" key="14">
    <source>
        <dbReference type="EMBL" id="TWJ11697.1"/>
    </source>
</evidence>
<keyword evidence="14" id="KW-0132">Cell division</keyword>